<comment type="caution">
    <text evidence="1">The sequence shown here is derived from an EMBL/GenBank/DDBJ whole genome shotgun (WGS) entry which is preliminary data.</text>
</comment>
<keyword evidence="2" id="KW-1185">Reference proteome</keyword>
<evidence type="ECO:0000313" key="2">
    <source>
        <dbReference type="Proteomes" id="UP001164539"/>
    </source>
</evidence>
<proteinExistence type="predicted"/>
<name>A0ACC1Y2R6_MELAZ</name>
<sequence>MADAIIAAILQQLAVIMDREVNREVRLVIGVKKDVQKLTSNLETLQSVLMDAEKRQVDEGAVRIWLDKLRDISYDMDDVLDEWNTAILRSQIEGETFTNGSVHQKKRVVCSFLPFSCLCFEQVVLRRDIALSIKEINEDLDAVVREKERYNFRISSSAEEPLRLKSTSFVDVSEIRGRDEEKNVLRSKLLCESSEEQKIVHVISIAGMGGIGKTTLAQLVYNDVEVVNNFEKRIWVSVSDPFDELRIAKAIIEALQGVACNLVELESLLQYIHGSIAGKKFLLVLDDVWTEDYNRWEPLYNCLKNGLCGSKILITTRKETVARVMKSSHIVTVKELSEGECWLLFKRLAFLDKSHEECEKLEEVGRKIVGKCRGLPLAAKTIGSLLRFKKTREEWQSILDSEMWKLEEFEKGLFPPLLLSYNDLPSMVRRCFSFCAIFPKDHDIDKDQLIKLWMAQGYLGLEQSKELETIGQEYFDALATRSFFQDFVRDDDGSITKCKMHDIVHDFAQFLTKNECFAIEGNDLTESSILCSFVKARHSMLILGKVTSFPISIFSIKKLRSLVIEDSYYSLISMVLPKLFNELPCLRALDMRGHHRDMNLIKMIPREIGKLIHLRYLNLSKNGEIEELPETLCELYNLQTLDLGWCTNLKRLPHGIGKLINLRHLINDATSLSYMPKGIERLTSLRTLSILVVNGGSHGSKVCTLDCLKNLNHIRGSLVVRGLGNATNTGEAKQAELKDKKNLFYLGLYFDFEEQEERMNEDEEVVLEALQPPPDLERLEIVMYEGNTLSLNWMNSLTKLRMLTLSSCMNCEYFPPLGKLSSLESLYIWKMRSVKKVGNEFLGIGTDGASSSSSLSVVFFPKLKSLEFWDMEEWEEWDYEITRRGVEDIAIMPCLNSVRLGYCPKLKAFPNHLLQTTLEKIKIVMCPTLEISETFNTIINHH</sequence>
<gene>
    <name evidence="1" type="ORF">OWV82_009738</name>
</gene>
<evidence type="ECO:0000313" key="1">
    <source>
        <dbReference type="EMBL" id="KAJ4718000.1"/>
    </source>
</evidence>
<accession>A0ACC1Y2R6</accession>
<dbReference type="Proteomes" id="UP001164539">
    <property type="component" value="Chromosome 5"/>
</dbReference>
<protein>
    <submittedName>
        <fullName evidence="1">Disease resistance protein</fullName>
    </submittedName>
</protein>
<reference evidence="1 2" key="1">
    <citation type="journal article" date="2023" name="Science">
        <title>Complex scaffold remodeling in plant triterpene biosynthesis.</title>
        <authorList>
            <person name="De La Pena R."/>
            <person name="Hodgson H."/>
            <person name="Liu J.C."/>
            <person name="Stephenson M.J."/>
            <person name="Martin A.C."/>
            <person name="Owen C."/>
            <person name="Harkess A."/>
            <person name="Leebens-Mack J."/>
            <person name="Jimenez L.E."/>
            <person name="Osbourn A."/>
            <person name="Sattely E.S."/>
        </authorList>
    </citation>
    <scope>NUCLEOTIDE SEQUENCE [LARGE SCALE GENOMIC DNA]</scope>
    <source>
        <strain evidence="2">cv. JPN11</strain>
        <tissue evidence="1">Leaf</tissue>
    </source>
</reference>
<dbReference type="EMBL" id="CM051398">
    <property type="protein sequence ID" value="KAJ4718000.1"/>
    <property type="molecule type" value="Genomic_DNA"/>
</dbReference>
<organism evidence="1 2">
    <name type="scientific">Melia azedarach</name>
    <name type="common">Chinaberry tree</name>
    <dbReference type="NCBI Taxonomy" id="155640"/>
    <lineage>
        <taxon>Eukaryota</taxon>
        <taxon>Viridiplantae</taxon>
        <taxon>Streptophyta</taxon>
        <taxon>Embryophyta</taxon>
        <taxon>Tracheophyta</taxon>
        <taxon>Spermatophyta</taxon>
        <taxon>Magnoliopsida</taxon>
        <taxon>eudicotyledons</taxon>
        <taxon>Gunneridae</taxon>
        <taxon>Pentapetalae</taxon>
        <taxon>rosids</taxon>
        <taxon>malvids</taxon>
        <taxon>Sapindales</taxon>
        <taxon>Meliaceae</taxon>
        <taxon>Melia</taxon>
    </lineage>
</organism>